<dbReference type="Pfam" id="PF00734">
    <property type="entry name" value="CBM_1"/>
    <property type="match status" value="1"/>
</dbReference>
<dbReference type="EMBL" id="JAVRRD010000017">
    <property type="protein sequence ID" value="KAK5050448.1"/>
    <property type="molecule type" value="Genomic_DNA"/>
</dbReference>
<evidence type="ECO:0000259" key="18">
    <source>
        <dbReference type="PROSITE" id="PS51164"/>
    </source>
</evidence>
<evidence type="ECO:0000256" key="13">
    <source>
        <dbReference type="ARBA" id="ARBA00044502"/>
    </source>
</evidence>
<keyword evidence="6 15" id="KW-0136">Cellulose degradation</keyword>
<dbReference type="InterPro" id="IPR035971">
    <property type="entry name" value="CBD_sf"/>
</dbReference>
<feature type="signal peptide" evidence="17">
    <location>
        <begin position="1"/>
        <end position="21"/>
    </location>
</feature>
<dbReference type="GO" id="GO:0030245">
    <property type="term" value="P:cellulose catabolic process"/>
    <property type="evidence" value="ECO:0007669"/>
    <property type="project" value="UniProtKB-UniRule"/>
</dbReference>
<evidence type="ECO:0000256" key="15">
    <source>
        <dbReference type="RuleBase" id="RU368122"/>
    </source>
</evidence>
<keyword evidence="9" id="KW-0503">Monooxygenase</keyword>
<evidence type="ECO:0000256" key="8">
    <source>
        <dbReference type="ARBA" id="ARBA00023008"/>
    </source>
</evidence>
<comment type="caution">
    <text evidence="19">The sequence shown here is derived from an EMBL/GenBank/DDBJ whole genome shotgun (WGS) entry which is preliminary data.</text>
</comment>
<reference evidence="19 20" key="1">
    <citation type="submission" date="2023-08" db="EMBL/GenBank/DDBJ databases">
        <title>Black Yeasts Isolated from many extreme environments.</title>
        <authorList>
            <person name="Coleine C."/>
            <person name="Stajich J.E."/>
            <person name="Selbmann L."/>
        </authorList>
    </citation>
    <scope>NUCLEOTIDE SEQUENCE [LARGE SCALE GENOMIC DNA]</scope>
    <source>
        <strain evidence="19 20">CCFEE 5792</strain>
    </source>
</reference>
<dbReference type="PROSITE" id="PS51164">
    <property type="entry name" value="CBM1_2"/>
    <property type="match status" value="1"/>
</dbReference>
<sequence>MKAFGIIAFAAAAAAHATIQAAWINGVDQGLGNSASGYIRSPPNNSPLVDVKSKDMTCNVNNAATAKTLSVKAGDKFEFEWHHVSRSAGDQIIDPSHRGPVLVYIAPTDKGSAGNGWVKLAEDGFDGQWGVERLRANGGRHSVVIPDLVPGEYLLRGEIIALHEGDRLNGAQFYMECVQVKITSSGTTTLPAGVSIPGTYSATDPGILFDLYNGVKPYPIPGPAVWDGASSGPAPTSPAPTTTALASTTAVPTTFQTVVKPTTSNVAPPPATTTPPTQGGSGSVAVWQQCGGINYSGPTGCQSGLICQQWNPYYFQCISPDIST</sequence>
<name>A0AAV9N859_9EURO</name>
<keyword evidence="11 15" id="KW-0119">Carbohydrate metabolism</keyword>
<protein>
    <recommendedName>
        <fullName evidence="15">AA9 family lytic polysaccharide monooxygenase</fullName>
        <ecNumber evidence="15">1.14.99.56</ecNumber>
    </recommendedName>
    <alternativeName>
        <fullName evidence="15">Endo-beta-1,4-glucanase</fullName>
    </alternativeName>
    <alternativeName>
        <fullName evidence="15">Glycosyl hydrolase 61 family protein</fullName>
    </alternativeName>
</protein>
<comment type="catalytic activity">
    <reaction evidence="14 15">
        <text>[(1-&gt;4)-beta-D-glucosyl]n+m + reduced acceptor + O2 = 4-dehydro-beta-D-glucosyl-[(1-&gt;4)-beta-D-glucosyl]n-1 + [(1-&gt;4)-beta-D-glucosyl]m + acceptor + H2O.</text>
        <dbReference type="EC" id="1.14.99.56"/>
    </reaction>
</comment>
<keyword evidence="12 15" id="KW-0624">Polysaccharide degradation</keyword>
<dbReference type="GO" id="GO:0030248">
    <property type="term" value="F:cellulose binding"/>
    <property type="evidence" value="ECO:0007669"/>
    <property type="project" value="UniProtKB-UniRule"/>
</dbReference>
<keyword evidence="20" id="KW-1185">Reference proteome</keyword>
<evidence type="ECO:0000256" key="6">
    <source>
        <dbReference type="ARBA" id="ARBA00023001"/>
    </source>
</evidence>
<keyword evidence="3 15" id="KW-0964">Secreted</keyword>
<dbReference type="InterPro" id="IPR005103">
    <property type="entry name" value="AA9_LPMO"/>
</dbReference>
<evidence type="ECO:0000256" key="5">
    <source>
        <dbReference type="ARBA" id="ARBA00022729"/>
    </source>
</evidence>
<dbReference type="CDD" id="cd21175">
    <property type="entry name" value="LPMO_AA9"/>
    <property type="match status" value="1"/>
</dbReference>
<dbReference type="GO" id="GO:0005576">
    <property type="term" value="C:extracellular region"/>
    <property type="evidence" value="ECO:0007669"/>
    <property type="project" value="UniProtKB-SubCell"/>
</dbReference>
<comment type="subcellular location">
    <subcellularLocation>
        <location evidence="2 15">Secreted</location>
    </subcellularLocation>
</comment>
<dbReference type="SMART" id="SM00236">
    <property type="entry name" value="fCBD"/>
    <property type="match status" value="1"/>
</dbReference>
<evidence type="ECO:0000313" key="19">
    <source>
        <dbReference type="EMBL" id="KAK5050448.1"/>
    </source>
</evidence>
<feature type="region of interest" description="Disordered" evidence="16">
    <location>
        <begin position="261"/>
        <end position="282"/>
    </location>
</feature>
<dbReference type="Proteomes" id="UP001358417">
    <property type="component" value="Unassembled WGS sequence"/>
</dbReference>
<dbReference type="Gene3D" id="2.70.50.70">
    <property type="match status" value="1"/>
</dbReference>
<dbReference type="PROSITE" id="PS00562">
    <property type="entry name" value="CBM1_1"/>
    <property type="match status" value="1"/>
</dbReference>
<dbReference type="InterPro" id="IPR000254">
    <property type="entry name" value="CBD"/>
</dbReference>
<keyword evidence="4" id="KW-0479">Metal-binding</keyword>
<evidence type="ECO:0000256" key="17">
    <source>
        <dbReference type="SAM" id="SignalP"/>
    </source>
</evidence>
<comment type="similarity">
    <text evidence="13">Belongs to the polysaccharide monooxygenase AA9 family.</text>
</comment>
<evidence type="ECO:0000256" key="3">
    <source>
        <dbReference type="ARBA" id="ARBA00022525"/>
    </source>
</evidence>
<feature type="domain" description="CBM1" evidence="18">
    <location>
        <begin position="282"/>
        <end position="318"/>
    </location>
</feature>
<dbReference type="PANTHER" id="PTHR33353:SF17">
    <property type="entry name" value="ENDO-BETA-1,4-GLUCANASE D"/>
    <property type="match status" value="1"/>
</dbReference>
<evidence type="ECO:0000256" key="7">
    <source>
        <dbReference type="ARBA" id="ARBA00023002"/>
    </source>
</evidence>
<evidence type="ECO:0000256" key="9">
    <source>
        <dbReference type="ARBA" id="ARBA00023033"/>
    </source>
</evidence>
<evidence type="ECO:0000256" key="10">
    <source>
        <dbReference type="ARBA" id="ARBA00023157"/>
    </source>
</evidence>
<comment type="function">
    <text evidence="15">Lytic polysaccharide monooxygenase (LMPO) that depolymerizes crystalline and amorphous polysaccharides via the oxidation of scissile alpha- or beta-(1-4)-glycosidic bonds, yielding C1 and/or C4 oxidation products. Catalysis by LPMOs requires the reduction of the active-site copper from Cu(II) to Cu(I) by a reducing agent and H(2)O(2) or O(2) as a cosubstrate.</text>
</comment>
<evidence type="ECO:0000313" key="20">
    <source>
        <dbReference type="Proteomes" id="UP001358417"/>
    </source>
</evidence>
<dbReference type="GeneID" id="89971912"/>
<dbReference type="SUPFAM" id="SSF57180">
    <property type="entry name" value="Cellulose-binding domain"/>
    <property type="match status" value="1"/>
</dbReference>
<gene>
    <name evidence="19" type="ORF">LTR84_003729</name>
</gene>
<dbReference type="EC" id="1.14.99.56" evidence="15"/>
<comment type="cofactor">
    <cofactor evidence="1">
        <name>Cu(2+)</name>
        <dbReference type="ChEBI" id="CHEBI:29036"/>
    </cofactor>
</comment>
<evidence type="ECO:0000256" key="14">
    <source>
        <dbReference type="ARBA" id="ARBA00045077"/>
    </source>
</evidence>
<comment type="domain">
    <text evidence="15">Has a modular structure: an endo-beta-1,4-glucanase catalytic module at the N-terminus, a linker rich in serines and threonines, and a C-terminal carbohydrate-binding module (CBM).</text>
</comment>
<dbReference type="PANTHER" id="PTHR33353">
    <property type="entry name" value="PUTATIVE (AFU_ORTHOLOGUE AFUA_1G12560)-RELATED"/>
    <property type="match status" value="1"/>
</dbReference>
<evidence type="ECO:0000256" key="1">
    <source>
        <dbReference type="ARBA" id="ARBA00001973"/>
    </source>
</evidence>
<evidence type="ECO:0000256" key="16">
    <source>
        <dbReference type="SAM" id="MobiDB-lite"/>
    </source>
</evidence>
<evidence type="ECO:0000256" key="11">
    <source>
        <dbReference type="ARBA" id="ARBA00023277"/>
    </source>
</evidence>
<dbReference type="GO" id="GO:0046872">
    <property type="term" value="F:metal ion binding"/>
    <property type="evidence" value="ECO:0007669"/>
    <property type="project" value="UniProtKB-KW"/>
</dbReference>
<keyword evidence="5 17" id="KW-0732">Signal</keyword>
<feature type="chain" id="PRO_5043956475" description="AA9 family lytic polysaccharide monooxygenase" evidence="17">
    <location>
        <begin position="22"/>
        <end position="324"/>
    </location>
</feature>
<keyword evidence="8" id="KW-0186">Copper</keyword>
<dbReference type="AlphaFoldDB" id="A0AAV9N859"/>
<dbReference type="GO" id="GO:0008810">
    <property type="term" value="F:cellulase activity"/>
    <property type="evidence" value="ECO:0007669"/>
    <property type="project" value="UniProtKB-UniRule"/>
</dbReference>
<dbReference type="RefSeq" id="XP_064705034.1">
    <property type="nucleotide sequence ID" value="XM_064847313.1"/>
</dbReference>
<evidence type="ECO:0000256" key="2">
    <source>
        <dbReference type="ARBA" id="ARBA00004613"/>
    </source>
</evidence>
<evidence type="ECO:0000256" key="4">
    <source>
        <dbReference type="ARBA" id="ARBA00022723"/>
    </source>
</evidence>
<organism evidence="19 20">
    <name type="scientific">Exophiala bonariae</name>
    <dbReference type="NCBI Taxonomy" id="1690606"/>
    <lineage>
        <taxon>Eukaryota</taxon>
        <taxon>Fungi</taxon>
        <taxon>Dikarya</taxon>
        <taxon>Ascomycota</taxon>
        <taxon>Pezizomycotina</taxon>
        <taxon>Eurotiomycetes</taxon>
        <taxon>Chaetothyriomycetidae</taxon>
        <taxon>Chaetothyriales</taxon>
        <taxon>Herpotrichiellaceae</taxon>
        <taxon>Exophiala</taxon>
    </lineage>
</organism>
<dbReference type="InterPro" id="IPR049892">
    <property type="entry name" value="AA9"/>
</dbReference>
<accession>A0AAV9N859</accession>
<dbReference type="Pfam" id="PF03443">
    <property type="entry name" value="AA9"/>
    <property type="match status" value="1"/>
</dbReference>
<dbReference type="GO" id="GO:0004497">
    <property type="term" value="F:monooxygenase activity"/>
    <property type="evidence" value="ECO:0007669"/>
    <property type="project" value="UniProtKB-KW"/>
</dbReference>
<keyword evidence="10 15" id="KW-1015">Disulfide bond</keyword>
<proteinExistence type="inferred from homology"/>
<evidence type="ECO:0000256" key="12">
    <source>
        <dbReference type="ARBA" id="ARBA00023326"/>
    </source>
</evidence>
<keyword evidence="7" id="KW-0560">Oxidoreductase</keyword>